<proteinExistence type="predicted"/>
<dbReference type="AlphaFoldDB" id="A0A1F5H2B6"/>
<organism evidence="1 2">
    <name type="scientific">Candidatus Curtissbacteria bacterium RIFCSPLOWO2_01_FULL_42_50</name>
    <dbReference type="NCBI Taxonomy" id="1797730"/>
    <lineage>
        <taxon>Bacteria</taxon>
        <taxon>Candidatus Curtissiibacteriota</taxon>
    </lineage>
</organism>
<evidence type="ECO:0000313" key="1">
    <source>
        <dbReference type="EMBL" id="OGD98273.1"/>
    </source>
</evidence>
<name>A0A1F5H2B6_9BACT</name>
<dbReference type="Proteomes" id="UP000177039">
    <property type="component" value="Unassembled WGS sequence"/>
</dbReference>
<sequence>MSERSPQPSGQEKKSLYDKDIARFFRRHWLIRSVTNLGVRGLFCAYLLATDRGRDFIREYGLREAMVTAQQNAGFLEDSILSSGLYFPNDEGTSLSFKQAVAGRWVAYDFNRPVEFGKKYRGEKYQMRDGRLMAAFLDEVEGKSENDFTPTNLFNMLDINHLFQVDFPSMESLLDKGFVRKSTYRYTYERVGLLDKYRQFLTLAGVIDDEVYTITPKGNGLVGLARDFGPKSKEPKTEKVLKPALSY</sequence>
<protein>
    <submittedName>
        <fullName evidence="1">Uncharacterized protein</fullName>
    </submittedName>
</protein>
<reference evidence="1 2" key="1">
    <citation type="journal article" date="2016" name="Nat. Commun.">
        <title>Thousands of microbial genomes shed light on interconnected biogeochemical processes in an aquifer system.</title>
        <authorList>
            <person name="Anantharaman K."/>
            <person name="Brown C.T."/>
            <person name="Hug L.A."/>
            <person name="Sharon I."/>
            <person name="Castelle C.J."/>
            <person name="Probst A.J."/>
            <person name="Thomas B.C."/>
            <person name="Singh A."/>
            <person name="Wilkins M.J."/>
            <person name="Karaoz U."/>
            <person name="Brodie E.L."/>
            <person name="Williams K.H."/>
            <person name="Hubbard S.S."/>
            <person name="Banfield J.F."/>
        </authorList>
    </citation>
    <scope>NUCLEOTIDE SEQUENCE [LARGE SCALE GENOMIC DNA]</scope>
</reference>
<accession>A0A1F5H2B6</accession>
<evidence type="ECO:0000313" key="2">
    <source>
        <dbReference type="Proteomes" id="UP000177039"/>
    </source>
</evidence>
<comment type="caution">
    <text evidence="1">The sequence shown here is derived from an EMBL/GenBank/DDBJ whole genome shotgun (WGS) entry which is preliminary data.</text>
</comment>
<gene>
    <name evidence="1" type="ORF">A3B54_04115</name>
</gene>
<dbReference type="EMBL" id="MFBT01000039">
    <property type="protein sequence ID" value="OGD98273.1"/>
    <property type="molecule type" value="Genomic_DNA"/>
</dbReference>